<evidence type="ECO:0000313" key="3">
    <source>
        <dbReference type="EMBL" id="ASN28650.1"/>
    </source>
</evidence>
<sequence>MRLDDGTVVWARVGAAHEGVSGGPRDAGYDWGYEGEYRDTSLGDRIVDMAGGLADTVGGVVRSLRAGLNTPAPVEVSVSFGIELTAQSGKIVSVIAEGGGKSSLTVSLTWTEPASAAGGADPAAPGGSAAPPGPPASGAV</sequence>
<dbReference type="Pfam" id="PF19493">
    <property type="entry name" value="Trypco1"/>
    <property type="match status" value="1"/>
</dbReference>
<feature type="domain" description="Trypsin-co-occurring" evidence="2">
    <location>
        <begin position="2"/>
        <end position="111"/>
    </location>
</feature>
<dbReference type="InterPro" id="IPR045794">
    <property type="entry name" value="Trypco1"/>
</dbReference>
<dbReference type="AlphaFoldDB" id="A0A221P8V4"/>
<feature type="compositionally biased region" description="Low complexity" evidence="1">
    <location>
        <begin position="114"/>
        <end position="130"/>
    </location>
</feature>
<dbReference type="OrthoDB" id="4828173at2"/>
<organism evidence="3 4">
    <name type="scientific">Streptomyces pluripotens</name>
    <dbReference type="NCBI Taxonomy" id="1355015"/>
    <lineage>
        <taxon>Bacteria</taxon>
        <taxon>Bacillati</taxon>
        <taxon>Actinomycetota</taxon>
        <taxon>Actinomycetes</taxon>
        <taxon>Kitasatosporales</taxon>
        <taxon>Streptomycetaceae</taxon>
        <taxon>Streptomyces</taxon>
    </lineage>
</organism>
<evidence type="ECO:0000259" key="2">
    <source>
        <dbReference type="Pfam" id="PF19493"/>
    </source>
</evidence>
<dbReference type="NCBIfam" id="NF041216">
    <property type="entry name" value="CU044_2847_fam"/>
    <property type="match status" value="1"/>
</dbReference>
<gene>
    <name evidence="3" type="ORF">LK07_23705</name>
</gene>
<accession>A0A221P8V4</accession>
<dbReference type="KEGG" id="splu:LK06_022540"/>
<feature type="region of interest" description="Disordered" evidence="1">
    <location>
        <begin position="114"/>
        <end position="140"/>
    </location>
</feature>
<name>A0A221P8V4_9ACTN</name>
<protein>
    <recommendedName>
        <fullName evidence="2">Trypsin-co-occurring domain-containing protein</fullName>
    </recommendedName>
</protein>
<keyword evidence="4" id="KW-1185">Reference proteome</keyword>
<dbReference type="STRING" id="1355015.LK06_022540"/>
<feature type="compositionally biased region" description="Pro residues" evidence="1">
    <location>
        <begin position="131"/>
        <end position="140"/>
    </location>
</feature>
<reference evidence="3 4" key="1">
    <citation type="submission" date="2017-07" db="EMBL/GenBank/DDBJ databases">
        <title>Genome sequence of Streptomyces pluripotens MUSC 137T.</title>
        <authorList>
            <person name="Ser H.-L."/>
            <person name="Lee L.-H."/>
        </authorList>
    </citation>
    <scope>NUCLEOTIDE SEQUENCE [LARGE SCALE GENOMIC DNA]</scope>
    <source>
        <strain evidence="3 4">MUSC 137</strain>
    </source>
</reference>
<evidence type="ECO:0000313" key="4">
    <source>
        <dbReference type="Proteomes" id="UP000031501"/>
    </source>
</evidence>
<proteinExistence type="predicted"/>
<evidence type="ECO:0000256" key="1">
    <source>
        <dbReference type="SAM" id="MobiDB-lite"/>
    </source>
</evidence>
<dbReference type="Proteomes" id="UP000031501">
    <property type="component" value="Chromosome"/>
</dbReference>
<dbReference type="EMBL" id="CP022433">
    <property type="protein sequence ID" value="ASN28650.1"/>
    <property type="molecule type" value="Genomic_DNA"/>
</dbReference>